<reference evidence="1 2" key="2">
    <citation type="submission" date="2020-02" db="EMBL/GenBank/DDBJ databases">
        <title>Genome sequences of Thiorhodococcus mannitoliphagus and Thiorhodococcus minor, purple sulfur photosynthetic bacteria in the gammaproteobacterial family, Chromatiaceae.</title>
        <authorList>
            <person name="Aviles F.A."/>
            <person name="Meyer T.E."/>
            <person name="Kyndt J.A."/>
        </authorList>
    </citation>
    <scope>NUCLEOTIDE SEQUENCE [LARGE SCALE GENOMIC DNA]</scope>
    <source>
        <strain evidence="1 2">DSM 18266</strain>
    </source>
</reference>
<protein>
    <submittedName>
        <fullName evidence="1">Uncharacterized protein</fullName>
    </submittedName>
</protein>
<dbReference type="AlphaFoldDB" id="A0A6P1E4I5"/>
<comment type="caution">
    <text evidence="1">The sequence shown here is derived from an EMBL/GenBank/DDBJ whole genome shotgun (WGS) entry which is preliminary data.</text>
</comment>
<sequence>MKNATTVLTPAALKRVDKHCLKQGRAELKDFERLCNTDFACEADALKALARFERTLWWTPSQGQF</sequence>
<proteinExistence type="predicted"/>
<reference evidence="2" key="1">
    <citation type="journal article" date="2020" name="Microbiol. Resour. Announc.">
        <title>Draft Genome Sequences of Thiorhodococcus mannitoliphagus and Thiorhodococcus minor, Purple Sulfur Photosynthetic Bacteria in the Gammaproteobacterial Family Chromatiaceae.</title>
        <authorList>
            <person name="Aviles F.A."/>
            <person name="Meyer T.E."/>
            <person name="Kyndt J.A."/>
        </authorList>
    </citation>
    <scope>NUCLEOTIDE SEQUENCE [LARGE SCALE GENOMIC DNA]</scope>
    <source>
        <strain evidence="2">DSM 18266</strain>
    </source>
</reference>
<evidence type="ECO:0000313" key="2">
    <source>
        <dbReference type="Proteomes" id="UP000471640"/>
    </source>
</evidence>
<evidence type="ECO:0000313" key="1">
    <source>
        <dbReference type="EMBL" id="NEX23943.1"/>
    </source>
</evidence>
<dbReference type="Proteomes" id="UP000471640">
    <property type="component" value="Unassembled WGS sequence"/>
</dbReference>
<organism evidence="1 2">
    <name type="scientific">Thiorhodococcus mannitoliphagus</name>
    <dbReference type="NCBI Taxonomy" id="329406"/>
    <lineage>
        <taxon>Bacteria</taxon>
        <taxon>Pseudomonadati</taxon>
        <taxon>Pseudomonadota</taxon>
        <taxon>Gammaproteobacteria</taxon>
        <taxon>Chromatiales</taxon>
        <taxon>Chromatiaceae</taxon>
        <taxon>Thiorhodococcus</taxon>
    </lineage>
</organism>
<dbReference type="EMBL" id="JAAIJR010000482">
    <property type="protein sequence ID" value="NEX23943.1"/>
    <property type="molecule type" value="Genomic_DNA"/>
</dbReference>
<gene>
    <name evidence="1" type="ORF">G3480_27480</name>
</gene>
<name>A0A6P1E4I5_9GAMM</name>
<keyword evidence="2" id="KW-1185">Reference proteome</keyword>
<accession>A0A6P1E4I5</accession>